<keyword evidence="5" id="KW-0472">Membrane</keyword>
<sequence>MASQLHVLIVGAGVGGLMLAVLLEQAHISYEIFEKAKELRPLGSALSLHNSLMVIFEQLGMYQEILRISKPFGALHLRKEDLSLTGSLLARPPGVDCAEHYGDYNRVIGRPELMSMFLERIPPHKIHYNKRVLSTKQDDNEVILQCSDNTLYSGSILVGADGAYSSVRQNLYRQLAKQGVLPKADAKPLGYGYDCVVGIASDLDPKVYPVLNSEYCEFEAVLSKDTPYTWWFMPLVGNKIAWMVTHDVRKEGTDEERNFRFSEWGQTAASEMCSRVRDLPSPYGGVVGDIIDKTPPDLISKVMLEDKFFSTWYSGRTVLLGDACHKMVPFGGQGANIAILSALHLTNLLFDIYSASQDEITRVFREYYAMRRKPGKVSVDGSNKTGSLLHKKGAMANSLRHMFLNWIPKWAIILGSNKLNARRDQISFLPYVKLRGSFTGSQVNPPSRRVSEKAAFARTI</sequence>
<dbReference type="InterPro" id="IPR050562">
    <property type="entry name" value="FAD_mOase_fung"/>
</dbReference>
<dbReference type="AlphaFoldDB" id="A0A9P6RB15"/>
<keyword evidence="5" id="KW-0812">Transmembrane</keyword>
<evidence type="ECO:0000313" key="8">
    <source>
        <dbReference type="Proteomes" id="UP000738325"/>
    </source>
</evidence>
<keyword evidence="2" id="KW-0285">Flavoprotein</keyword>
<evidence type="ECO:0000256" key="3">
    <source>
        <dbReference type="ARBA" id="ARBA00022827"/>
    </source>
</evidence>
<keyword evidence="5" id="KW-1133">Transmembrane helix</keyword>
<keyword evidence="8" id="KW-1185">Reference proteome</keyword>
<dbReference type="PANTHER" id="PTHR47356">
    <property type="entry name" value="FAD-DEPENDENT MONOOXYGENASE ASQG-RELATED"/>
    <property type="match status" value="1"/>
</dbReference>
<comment type="caution">
    <text evidence="7">The sequence shown here is derived from an EMBL/GenBank/DDBJ whole genome shotgun (WGS) entry which is preliminary data.</text>
</comment>
<dbReference type="PANTHER" id="PTHR47356:SF2">
    <property type="entry name" value="FAD-BINDING DOMAIN-CONTAINING PROTEIN-RELATED"/>
    <property type="match status" value="1"/>
</dbReference>
<evidence type="ECO:0000313" key="7">
    <source>
        <dbReference type="EMBL" id="KAG0314824.1"/>
    </source>
</evidence>
<feature type="domain" description="FAD-binding" evidence="6">
    <location>
        <begin position="5"/>
        <end position="174"/>
    </location>
</feature>
<evidence type="ECO:0000259" key="6">
    <source>
        <dbReference type="Pfam" id="PF01494"/>
    </source>
</evidence>
<reference evidence="7" key="1">
    <citation type="journal article" date="2020" name="Fungal Divers.">
        <title>Resolving the Mortierellaceae phylogeny through synthesis of multi-gene phylogenetics and phylogenomics.</title>
        <authorList>
            <person name="Vandepol N."/>
            <person name="Liber J."/>
            <person name="Desiro A."/>
            <person name="Na H."/>
            <person name="Kennedy M."/>
            <person name="Barry K."/>
            <person name="Grigoriev I.V."/>
            <person name="Miller A.N."/>
            <person name="O'Donnell K."/>
            <person name="Stajich J.E."/>
            <person name="Bonito G."/>
        </authorList>
    </citation>
    <scope>NUCLEOTIDE SEQUENCE</scope>
    <source>
        <strain evidence="7">REB-010B</strain>
    </source>
</reference>
<dbReference type="Proteomes" id="UP000738325">
    <property type="component" value="Unassembled WGS sequence"/>
</dbReference>
<dbReference type="SUPFAM" id="SSF51905">
    <property type="entry name" value="FAD/NAD(P)-binding domain"/>
    <property type="match status" value="1"/>
</dbReference>
<evidence type="ECO:0000256" key="2">
    <source>
        <dbReference type="ARBA" id="ARBA00022630"/>
    </source>
</evidence>
<feature type="domain" description="FAD-binding" evidence="6">
    <location>
        <begin position="294"/>
        <end position="354"/>
    </location>
</feature>
<dbReference type="GO" id="GO:0004497">
    <property type="term" value="F:monooxygenase activity"/>
    <property type="evidence" value="ECO:0007669"/>
    <property type="project" value="InterPro"/>
</dbReference>
<dbReference type="Gene3D" id="3.50.50.60">
    <property type="entry name" value="FAD/NAD(P)-binding domain"/>
    <property type="match status" value="1"/>
</dbReference>
<evidence type="ECO:0000256" key="1">
    <source>
        <dbReference type="ARBA" id="ARBA00007992"/>
    </source>
</evidence>
<dbReference type="Pfam" id="PF01494">
    <property type="entry name" value="FAD_binding_3"/>
    <property type="match status" value="2"/>
</dbReference>
<accession>A0A9P6RB15</accession>
<keyword evidence="4" id="KW-0560">Oxidoreductase</keyword>
<dbReference type="OrthoDB" id="655030at2759"/>
<dbReference type="GO" id="GO:0071949">
    <property type="term" value="F:FAD binding"/>
    <property type="evidence" value="ECO:0007669"/>
    <property type="project" value="InterPro"/>
</dbReference>
<organism evidence="7 8">
    <name type="scientific">Dissophora globulifera</name>
    <dbReference type="NCBI Taxonomy" id="979702"/>
    <lineage>
        <taxon>Eukaryota</taxon>
        <taxon>Fungi</taxon>
        <taxon>Fungi incertae sedis</taxon>
        <taxon>Mucoromycota</taxon>
        <taxon>Mortierellomycotina</taxon>
        <taxon>Mortierellomycetes</taxon>
        <taxon>Mortierellales</taxon>
        <taxon>Mortierellaceae</taxon>
        <taxon>Dissophora</taxon>
    </lineage>
</organism>
<gene>
    <name evidence="7" type="ORF">BGZ99_007838</name>
</gene>
<dbReference type="InterPro" id="IPR002938">
    <property type="entry name" value="FAD-bd"/>
</dbReference>
<feature type="transmembrane region" description="Helical" evidence="5">
    <location>
        <begin position="6"/>
        <end position="23"/>
    </location>
</feature>
<proteinExistence type="inferred from homology"/>
<evidence type="ECO:0000256" key="5">
    <source>
        <dbReference type="SAM" id="Phobius"/>
    </source>
</evidence>
<protein>
    <recommendedName>
        <fullName evidence="6">FAD-binding domain-containing protein</fullName>
    </recommendedName>
</protein>
<dbReference type="EMBL" id="JAAAIP010000581">
    <property type="protein sequence ID" value="KAG0314824.1"/>
    <property type="molecule type" value="Genomic_DNA"/>
</dbReference>
<evidence type="ECO:0000256" key="4">
    <source>
        <dbReference type="ARBA" id="ARBA00023002"/>
    </source>
</evidence>
<dbReference type="PRINTS" id="PR00420">
    <property type="entry name" value="RNGMNOXGNASE"/>
</dbReference>
<keyword evidence="3" id="KW-0274">FAD</keyword>
<dbReference type="InterPro" id="IPR036188">
    <property type="entry name" value="FAD/NAD-bd_sf"/>
</dbReference>
<comment type="similarity">
    <text evidence="1">Belongs to the paxM FAD-dependent monooxygenase family.</text>
</comment>
<name>A0A9P6RB15_9FUNG</name>